<feature type="region of interest" description="Disordered" evidence="13">
    <location>
        <begin position="326"/>
        <end position="369"/>
    </location>
</feature>
<dbReference type="PANTHER" id="PTHR13190:SF1">
    <property type="entry name" value="AUTOPHAGY-RELATED 2, ISOFORM A"/>
    <property type="match status" value="1"/>
</dbReference>
<feature type="region of interest" description="Disordered" evidence="13">
    <location>
        <begin position="933"/>
        <end position="957"/>
    </location>
</feature>
<evidence type="ECO:0000256" key="11">
    <source>
        <dbReference type="ARBA" id="ARBA00024615"/>
    </source>
</evidence>
<evidence type="ECO:0000256" key="5">
    <source>
        <dbReference type="ARBA" id="ARBA00022448"/>
    </source>
</evidence>
<evidence type="ECO:0000256" key="3">
    <source>
        <dbReference type="ARBA" id="ARBA00009714"/>
    </source>
</evidence>
<dbReference type="GO" id="GO:0000422">
    <property type="term" value="P:autophagy of mitochondrion"/>
    <property type="evidence" value="ECO:0007669"/>
    <property type="project" value="TreeGrafter"/>
</dbReference>
<comment type="subcellular location">
    <subcellularLocation>
        <location evidence="1">Endoplasmic reticulum membrane</location>
        <topology evidence="1">Peripheral membrane protein</topology>
    </subcellularLocation>
    <subcellularLocation>
        <location evidence="2">Preautophagosomal structure membrane</location>
        <topology evidence="2">Peripheral membrane protein</topology>
    </subcellularLocation>
</comment>
<evidence type="ECO:0000256" key="12">
    <source>
        <dbReference type="ARBA" id="ARBA00024631"/>
    </source>
</evidence>
<dbReference type="GO" id="GO:0034045">
    <property type="term" value="C:phagophore assembly site membrane"/>
    <property type="evidence" value="ECO:0007669"/>
    <property type="project" value="UniProtKB-SubCell"/>
</dbReference>
<keyword evidence="6" id="KW-0256">Endoplasmic reticulum</keyword>
<evidence type="ECO:0000256" key="2">
    <source>
        <dbReference type="ARBA" id="ARBA00004623"/>
    </source>
</evidence>
<dbReference type="InterPro" id="IPR026849">
    <property type="entry name" value="ATG2"/>
</dbReference>
<keyword evidence="15" id="KW-1185">Reference proteome</keyword>
<evidence type="ECO:0000256" key="9">
    <source>
        <dbReference type="ARBA" id="ARBA00023136"/>
    </source>
</evidence>
<dbReference type="Proteomes" id="UP000777482">
    <property type="component" value="Unassembled WGS sequence"/>
</dbReference>
<feature type="region of interest" description="Disordered" evidence="13">
    <location>
        <begin position="663"/>
        <end position="687"/>
    </location>
</feature>
<comment type="catalytic activity">
    <reaction evidence="11">
        <text>a 1,2-diacyl-sn-glycero-3-phosphoethanolamine(in) = a 1,2-diacyl-sn-glycero-3-phosphoethanolamine(out)</text>
        <dbReference type="Rhea" id="RHEA:38895"/>
        <dbReference type="ChEBI" id="CHEBI:64612"/>
    </reaction>
</comment>
<comment type="catalytic activity">
    <reaction evidence="10">
        <text>a 1,2-diacyl-sn-glycero-3-phospho-L-serine(in) = a 1,2-diacyl-sn-glycero-3-phospho-L-serine(out)</text>
        <dbReference type="Rhea" id="RHEA:38663"/>
        <dbReference type="ChEBI" id="CHEBI:57262"/>
    </reaction>
</comment>
<dbReference type="GO" id="GO:0032266">
    <property type="term" value="F:phosphatidylinositol-3-phosphate binding"/>
    <property type="evidence" value="ECO:0007669"/>
    <property type="project" value="TreeGrafter"/>
</dbReference>
<evidence type="ECO:0000313" key="14">
    <source>
        <dbReference type="EMBL" id="KAG0659205.1"/>
    </source>
</evidence>
<evidence type="ECO:0000256" key="7">
    <source>
        <dbReference type="ARBA" id="ARBA00023006"/>
    </source>
</evidence>
<dbReference type="GO" id="GO:0061908">
    <property type="term" value="C:phagophore"/>
    <property type="evidence" value="ECO:0007669"/>
    <property type="project" value="TreeGrafter"/>
</dbReference>
<name>A0A9P6VY56_RHOMI</name>
<keyword evidence="9" id="KW-0472">Membrane</keyword>
<evidence type="ECO:0000256" key="13">
    <source>
        <dbReference type="SAM" id="MobiDB-lite"/>
    </source>
</evidence>
<evidence type="ECO:0000313" key="15">
    <source>
        <dbReference type="Proteomes" id="UP000777482"/>
    </source>
</evidence>
<feature type="compositionally biased region" description="Low complexity" evidence="13">
    <location>
        <begin position="507"/>
        <end position="527"/>
    </location>
</feature>
<feature type="compositionally biased region" description="Low complexity" evidence="13">
    <location>
        <begin position="1507"/>
        <end position="1518"/>
    </location>
</feature>
<feature type="compositionally biased region" description="Polar residues" evidence="13">
    <location>
        <begin position="735"/>
        <end position="745"/>
    </location>
</feature>
<reference evidence="14 15" key="1">
    <citation type="submission" date="2020-11" db="EMBL/GenBank/DDBJ databases">
        <title>Kefir isolates.</title>
        <authorList>
            <person name="Marcisauskas S."/>
            <person name="Kim Y."/>
            <person name="Blasche S."/>
        </authorList>
    </citation>
    <scope>NUCLEOTIDE SEQUENCE [LARGE SCALE GENOMIC DNA]</scope>
    <source>
        <strain evidence="14 15">KR</strain>
    </source>
</reference>
<dbReference type="GO" id="GO:0000045">
    <property type="term" value="P:autophagosome assembly"/>
    <property type="evidence" value="ECO:0007669"/>
    <property type="project" value="TreeGrafter"/>
</dbReference>
<dbReference type="OrthoDB" id="18982at2759"/>
<comment type="caution">
    <text evidence="14">The sequence shown here is derived from an EMBL/GenBank/DDBJ whole genome shotgun (WGS) entry which is preliminary data.</text>
</comment>
<dbReference type="GO" id="GO:0061709">
    <property type="term" value="P:reticulophagy"/>
    <property type="evidence" value="ECO:0007669"/>
    <property type="project" value="TreeGrafter"/>
</dbReference>
<dbReference type="GO" id="GO:0006869">
    <property type="term" value="P:lipid transport"/>
    <property type="evidence" value="ECO:0007669"/>
    <property type="project" value="UniProtKB-KW"/>
</dbReference>
<comment type="catalytic activity">
    <reaction evidence="12">
        <text>a 1,2-diacyl-sn-glycero-3-phosphocholine(in) = a 1,2-diacyl-sn-glycero-3-phosphocholine(out)</text>
        <dbReference type="Rhea" id="RHEA:38571"/>
        <dbReference type="ChEBI" id="CHEBI:57643"/>
    </reaction>
</comment>
<evidence type="ECO:0000256" key="1">
    <source>
        <dbReference type="ARBA" id="ARBA00004406"/>
    </source>
</evidence>
<dbReference type="EMBL" id="PUHQ01000056">
    <property type="protein sequence ID" value="KAG0659205.1"/>
    <property type="molecule type" value="Genomic_DNA"/>
</dbReference>
<keyword evidence="7" id="KW-0072">Autophagy</keyword>
<dbReference type="Pfam" id="PF13329">
    <property type="entry name" value="ATG2_CAD"/>
    <property type="match status" value="2"/>
</dbReference>
<feature type="region of interest" description="Disordered" evidence="13">
    <location>
        <begin position="507"/>
        <end position="533"/>
    </location>
</feature>
<feature type="region of interest" description="Disordered" evidence="13">
    <location>
        <begin position="729"/>
        <end position="761"/>
    </location>
</feature>
<dbReference type="GO" id="GO:0043495">
    <property type="term" value="F:protein-membrane adaptor activity"/>
    <property type="evidence" value="ECO:0007669"/>
    <property type="project" value="TreeGrafter"/>
</dbReference>
<evidence type="ECO:0000256" key="6">
    <source>
        <dbReference type="ARBA" id="ARBA00022824"/>
    </source>
</evidence>
<keyword evidence="8" id="KW-0445">Lipid transport</keyword>
<evidence type="ECO:0000256" key="8">
    <source>
        <dbReference type="ARBA" id="ARBA00023055"/>
    </source>
</evidence>
<feature type="region of interest" description="Disordered" evidence="13">
    <location>
        <begin position="406"/>
        <end position="440"/>
    </location>
</feature>
<feature type="compositionally biased region" description="Basic and acidic residues" evidence="13">
    <location>
        <begin position="942"/>
        <end position="951"/>
    </location>
</feature>
<organism evidence="14 15">
    <name type="scientific">Rhodotorula mucilaginosa</name>
    <name type="common">Yeast</name>
    <name type="synonym">Rhodotorula rubra</name>
    <dbReference type="NCBI Taxonomy" id="5537"/>
    <lineage>
        <taxon>Eukaryota</taxon>
        <taxon>Fungi</taxon>
        <taxon>Dikarya</taxon>
        <taxon>Basidiomycota</taxon>
        <taxon>Pucciniomycotina</taxon>
        <taxon>Microbotryomycetes</taxon>
        <taxon>Sporidiobolales</taxon>
        <taxon>Sporidiobolaceae</taxon>
        <taxon>Rhodotorula</taxon>
    </lineage>
</organism>
<proteinExistence type="inferred from homology"/>
<feature type="compositionally biased region" description="Low complexity" evidence="13">
    <location>
        <begin position="351"/>
        <end position="362"/>
    </location>
</feature>
<gene>
    <name evidence="14" type="primary">ATG2</name>
    <name evidence="14" type="ORF">C6P46_005258</name>
</gene>
<feature type="compositionally biased region" description="Low complexity" evidence="13">
    <location>
        <begin position="138"/>
        <end position="151"/>
    </location>
</feature>
<protein>
    <recommendedName>
        <fullName evidence="4">Autophagy-related protein 2</fullName>
    </recommendedName>
</protein>
<feature type="region of interest" description="Disordered" evidence="13">
    <location>
        <begin position="138"/>
        <end position="168"/>
    </location>
</feature>
<feature type="region of interest" description="Disordered" evidence="13">
    <location>
        <begin position="1499"/>
        <end position="1544"/>
    </location>
</feature>
<accession>A0A9P6VY56</accession>
<feature type="region of interest" description="Disordered" evidence="13">
    <location>
        <begin position="1971"/>
        <end position="1993"/>
    </location>
</feature>
<evidence type="ECO:0000256" key="4">
    <source>
        <dbReference type="ARBA" id="ARBA00018070"/>
    </source>
</evidence>
<dbReference type="PANTHER" id="PTHR13190">
    <property type="entry name" value="AUTOPHAGY-RELATED 2, ISOFORM A"/>
    <property type="match status" value="1"/>
</dbReference>
<dbReference type="GO" id="GO:0034727">
    <property type="term" value="P:piecemeal microautophagy of the nucleus"/>
    <property type="evidence" value="ECO:0007669"/>
    <property type="project" value="TreeGrafter"/>
</dbReference>
<feature type="compositionally biased region" description="Basic and acidic residues" evidence="13">
    <location>
        <begin position="156"/>
        <end position="168"/>
    </location>
</feature>
<sequence length="1993" mass="214767">MPWDSLIAPLASAATYLPALPSVPIPAKLQQRLVAFLLRRTIGRFVKGGGHSLGDEGRIEADVRNGRVVVRDVEIDDAAINSLLSPTSDTDASPYASPIRFEKGTVKSITTLIAWPLSRFDIVADEIELEFRIASSPTATPTAAYDSSPSPHLHRSSSDPEGHASEHSDDILAESHVSLAIAHDFVSHELLPSEDAELRASLHLSPSSQSQSVNLPGAFGGAARDASNPATVGDSHVEEVEATMLAGVIEKLLARLGVTAHNLRVRLLWSSSAPSLETASEHELELCVERIDFRGGVDEEMQSSAQHPAAITKRITIAPAKLYLHSRSPRGFSRPSSQEAYGKRPSRRPSSRSSSSASSASSSEDEHDLMAMSQSVADLRMSAQTSGTASRNDLFASATSQIFESVVEEPEEDDDDGRPDSPFVDPDAPACSTAPPSAETQVQAELLAMFGAVEPIVFELSSKKPDTSTPARTGVQISGRLGDAFSVALRPEHLRLFLTLADQMSTAATPPASGASAPSVATTPAPSRRNRPGAQVSIVLPSLRIVLANRYGTPIPESFWSRSSTANLANPHLRLSVDQITVSGQQAAHSGIELTAKAVTITEAVLLEDDSLRVSPILVSDADISTPKLLAWPDLDILSADWVVTPHQQYGKDWRLLPRVVAEDRKSTKSRPPSGDSAERSQADTPQSIIRCRLGGHDGSHVDLPALHVFFDATILTRLNGLLDAVAHDGRSSSERTIPTQQPVSRNRAAPPQAPQDDRRPVGITCPLLRVEARCPAPRHLRDAVGDDDLLRGGRVVLDFCEVDITLAPEAQKVQTREIRAFLVPAQASRGHIFLAISTLEGDGGDQGAYRPSLTFSPPPAYGNATQPPRLDINFPLLRVSLDKRIFDSLQLLADDVTQYLAKEVSLAESGSAAQWSSNNKMIGSRFFGTKSYMHPKHRTRGTTDHGHESETDSTASTVTMMADEPRTGARANDGSADPASMARPTLQARVMITDVILDVRLDPREDSAGGGRAQQLLSVKADDLSVDLETLVNGDDNLRLKLAVMDCIVLQSWLGSGESTELLRRTLGRSPTERPSAVLKVDFTSSTEPETSLKESRLQLGLSNLTACAGPDIKWIDELLAFVEAPEGAFEEVVPNELLKLRVRLNEISIKVSAPTLPSAVVLVIGDARMRSDLMPDLPRSIFHADLDRSRVLAIAGEDDLHSGAKASKLSASEIGSSWRYWRVLGYVPIAELATLTAQVRVGNGLVLPDLEVLLERVELALSLCADTAAALAAFVDDLQHWLPQKSDLAEVAKPRPNASRQASNDLLASVDSAAFNRAPTFEDSPIKLDDDVPVNGDYLAEALRQTRPSRTAPHPIRLKQSESHAIVSDVDGETIKMLAPDGLQIVDGWLDHARVEETALSAYGARIRARVSDANVTLRLYEGFDWANTRKAIQERAKAVRRRLQKIRQLLASGQTPDASAEDASVVMFGSVQLGLPAGASDLPPKDLLAAIDQELEDSPETDGQSTTAASRQAASEDATQRGRRSASTNAKTGKRRRRLTRPASCAIEINLRGSNALFESFDAVTQLTGQTSHDPHQPPLLSRLNLDAAHLEILDNLQSSTWHKFLTELRPSDGGVVRPTGTSMLRVEMSTVRGEADASATQGEILLKAKIVPLRLYIDQDALDFLKAFGAFQATQQAPSTPEQTSHADETFYQRVEIMSVKLKVDYKPKRVDFNALRSGKTAELMNFFHFDGSEMTLRHLVVTGVSGTSTLSSLVQDIWTPDVKANQLADVVSGIAPLKSVVNVGSGVANLVLLPIEQYRRDGRIVRGLQRGAHAFAKQTTLEAIHTGAKLATGTQVILEQAEHVLGGNFARAVSAETIAATFSDDLDGQLSAEEASEEARLDARSRYANQPANLRQGVEGAYKSFGENLKDAAQTILAVPMEVYERSGEEGPVRAVVRAVPLAVLKPMIGASGAVSKALLGLRNSLDPQAQAGEVEDKYKPTTGSSSR</sequence>
<evidence type="ECO:0000256" key="10">
    <source>
        <dbReference type="ARBA" id="ARBA00024479"/>
    </source>
</evidence>
<feature type="compositionally biased region" description="Acidic residues" evidence="13">
    <location>
        <begin position="406"/>
        <end position="417"/>
    </location>
</feature>
<keyword evidence="5" id="KW-0813">Transport</keyword>
<comment type="similarity">
    <text evidence="3">Belongs to the ATG2 family.</text>
</comment>
<dbReference type="GO" id="GO:0005789">
    <property type="term" value="C:endoplasmic reticulum membrane"/>
    <property type="evidence" value="ECO:0007669"/>
    <property type="project" value="UniProtKB-SubCell"/>
</dbReference>
<dbReference type="GO" id="GO:0061723">
    <property type="term" value="P:glycophagy"/>
    <property type="evidence" value="ECO:0007669"/>
    <property type="project" value="TreeGrafter"/>
</dbReference>